<dbReference type="GO" id="GO:0046872">
    <property type="term" value="F:metal ion binding"/>
    <property type="evidence" value="ECO:0007669"/>
    <property type="project" value="UniProtKB-KW"/>
</dbReference>
<keyword evidence="3 8" id="KW-1015">Disulfide bond</keyword>
<feature type="binding site" evidence="9">
    <location>
        <position position="500"/>
    </location>
    <ligand>
        <name>Zn(2+)</name>
        <dbReference type="ChEBI" id="CHEBI:29105"/>
        <label>2</label>
        <note>catalytic</note>
    </ligand>
</feature>
<sequence>MKPLLATVVALLLMVHFKMHAAAPQPLSLLNTTDADELIETPSTTDINKDNEDKSKSTTLEDSIDHISTEASSGNISEKRSDEDFKEEVPSTSDGSNIAESNSGSDESSEKIADETTIFEVNTNETKFTTDDNGDDVKSTPVVSAAEAKDVGNDPKYATENIEDIVKKDEIPEVIAVSRYVPPLDPMKHMLMMAEVKKQLEFSSSTVEVPSTNSPTTTVEILTSDKSVPEEVGKLAAESSEVEKLAVSTTGPTTSSPNIPTILINHADEISSETENISTSESSQSSEENKVKKLSSNTLEQTLEYSLFHKEAWKNATSFAWKSFNDTLLRRWFKSLSVLGTAALPEDKLNEFNRLKAEMKNTYSTAKVCPYISPEASANSVQNPKDCKLSLEPGNMWAQSWVSLLDITQPFLGKPSVDVTPIMEAKNLSALEMFKISEEFFTSLGLKPMPEEFWRHSLIEKPKDREIICHASAWDFCNGKDYRIKQCTDITMEDLITVHHEMGHIQYFLQYARQPNVFREGANPEGDLNFLLRTALDKVSFLPSGYLIDLWRWGLFRGEIKPENMNSKWWELRLKYQGICPPVKRYDTDFDPGAKYHVPGNVPYISQVMELGSSEHWSEAMKIMTGGATNKMDAGPILEYFQPLLEFLEEQNRNETLGWRSDDSTICP</sequence>
<feature type="active site" description="Proton acceptor 2" evidence="6">
    <location>
        <position position="501"/>
    </location>
</feature>
<feature type="compositionally biased region" description="Basic and acidic residues" evidence="12">
    <location>
        <begin position="47"/>
        <end position="56"/>
    </location>
</feature>
<dbReference type="PANTHER" id="PTHR10514">
    <property type="entry name" value="ANGIOTENSIN-CONVERTING ENZYME"/>
    <property type="match status" value="1"/>
</dbReference>
<feature type="binding site" evidence="7">
    <location>
        <position position="500"/>
    </location>
    <ligand>
        <name>Zn(2+)</name>
        <dbReference type="ChEBI" id="CHEBI:29105"/>
        <label>1</label>
        <note>catalytic</note>
    </ligand>
</feature>
<evidence type="ECO:0000256" key="12">
    <source>
        <dbReference type="SAM" id="MobiDB-lite"/>
    </source>
</evidence>
<feature type="region of interest" description="Disordered" evidence="12">
    <location>
        <begin position="271"/>
        <end position="293"/>
    </location>
</feature>
<evidence type="ECO:0000256" key="1">
    <source>
        <dbReference type="ARBA" id="ARBA00008139"/>
    </source>
</evidence>
<feature type="compositionally biased region" description="Low complexity" evidence="12">
    <location>
        <begin position="273"/>
        <end position="286"/>
    </location>
</feature>
<feature type="compositionally biased region" description="Polar residues" evidence="12">
    <location>
        <begin position="90"/>
        <end position="106"/>
    </location>
</feature>
<evidence type="ECO:0000256" key="3">
    <source>
        <dbReference type="ARBA" id="ARBA00023157"/>
    </source>
</evidence>
<comment type="caution">
    <text evidence="14">The sequence shown here is derived from an EMBL/GenBank/DDBJ whole genome shotgun (WGS) entry which is preliminary data.</text>
</comment>
<dbReference type="GO" id="GO:0008241">
    <property type="term" value="F:peptidyl-dipeptidase activity"/>
    <property type="evidence" value="ECO:0007669"/>
    <property type="project" value="InterPro"/>
</dbReference>
<reference evidence="14" key="2">
    <citation type="submission" date="2020-06" db="EMBL/GenBank/DDBJ databases">
        <authorList>
            <person name="Sheffer M."/>
        </authorList>
    </citation>
    <scope>NUCLEOTIDE SEQUENCE</scope>
</reference>
<dbReference type="GO" id="GO:0008237">
    <property type="term" value="F:metallopeptidase activity"/>
    <property type="evidence" value="ECO:0007669"/>
    <property type="project" value="UniProtKB-KW"/>
</dbReference>
<keyword evidence="2 13" id="KW-0732">Signal</keyword>
<evidence type="ECO:0000256" key="7">
    <source>
        <dbReference type="PIRSR" id="PIRSR601548-3"/>
    </source>
</evidence>
<evidence type="ECO:0000256" key="10">
    <source>
        <dbReference type="PROSITE-ProRule" id="PRU01355"/>
    </source>
</evidence>
<feature type="binding site" evidence="7">
    <location>
        <position position="504"/>
    </location>
    <ligand>
        <name>Zn(2+)</name>
        <dbReference type="ChEBI" id="CHEBI:29105"/>
        <label>1</label>
        <note>catalytic</note>
    </ligand>
</feature>
<accession>A0A8T0FY92</accession>
<evidence type="ECO:0000256" key="6">
    <source>
        <dbReference type="PIRSR" id="PIRSR601548-11"/>
    </source>
</evidence>
<evidence type="ECO:0000313" key="14">
    <source>
        <dbReference type="EMBL" id="KAF8795225.1"/>
    </source>
</evidence>
<gene>
    <name evidence="14" type="ORF">HNY73_003098</name>
</gene>
<dbReference type="EMBL" id="JABXBU010000002">
    <property type="protein sequence ID" value="KAF8795225.1"/>
    <property type="molecule type" value="Genomic_DNA"/>
</dbReference>
<keyword evidence="11" id="KW-0121">Carboxypeptidase</keyword>
<evidence type="ECO:0000256" key="2">
    <source>
        <dbReference type="ARBA" id="ARBA00022729"/>
    </source>
</evidence>
<reference evidence="14" key="1">
    <citation type="journal article" date="2020" name="bioRxiv">
        <title>Chromosome-level reference genome of the European wasp spider Argiope bruennichi: a resource for studies on range expansion and evolutionary adaptation.</title>
        <authorList>
            <person name="Sheffer M.M."/>
            <person name="Hoppe A."/>
            <person name="Krehenwinkel H."/>
            <person name="Uhl G."/>
            <person name="Kuss A.W."/>
            <person name="Jensen L."/>
            <person name="Jensen C."/>
            <person name="Gillespie R.G."/>
            <person name="Hoff K.J."/>
            <person name="Prost S."/>
        </authorList>
    </citation>
    <scope>NUCLEOTIDE SEQUENCE</scope>
</reference>
<feature type="active site" description="Proton acceptor 1" evidence="5">
    <location>
        <position position="501"/>
    </location>
</feature>
<evidence type="ECO:0000256" key="9">
    <source>
        <dbReference type="PIRSR" id="PIRSR601548-8"/>
    </source>
</evidence>
<dbReference type="EC" id="3.4.-.-" evidence="11"/>
<protein>
    <recommendedName>
        <fullName evidence="11">Angiotensin-converting enzyme</fullName>
        <ecNumber evidence="11">3.4.-.-</ecNumber>
    </recommendedName>
</protein>
<feature type="region of interest" description="Disordered" evidence="12">
    <location>
        <begin position="40"/>
        <end position="112"/>
    </location>
</feature>
<feature type="signal peptide" evidence="13">
    <location>
        <begin position="1"/>
        <end position="22"/>
    </location>
</feature>
<dbReference type="GO" id="GO:0006508">
    <property type="term" value="P:proteolysis"/>
    <property type="evidence" value="ECO:0007669"/>
    <property type="project" value="UniProtKB-KW"/>
</dbReference>
<comment type="similarity">
    <text evidence="1 10 11">Belongs to the peptidase M2 family.</text>
</comment>
<keyword evidence="15" id="KW-1185">Reference proteome</keyword>
<name>A0A8T0FY92_ARGBR</name>
<dbReference type="GO" id="GO:0005886">
    <property type="term" value="C:plasma membrane"/>
    <property type="evidence" value="ECO:0007669"/>
    <property type="project" value="TreeGrafter"/>
</dbReference>
<feature type="binding site" evidence="9">
    <location>
        <position position="504"/>
    </location>
    <ligand>
        <name>Zn(2+)</name>
        <dbReference type="ChEBI" id="CHEBI:29105"/>
        <label>2</label>
        <note>catalytic</note>
    </ligand>
</feature>
<keyword evidence="11" id="KW-0482">Metalloprotease</keyword>
<keyword evidence="7 11" id="KW-0479">Metal-binding</keyword>
<dbReference type="Proteomes" id="UP000807504">
    <property type="component" value="Unassembled WGS sequence"/>
</dbReference>
<evidence type="ECO:0000256" key="4">
    <source>
        <dbReference type="ARBA" id="ARBA00023180"/>
    </source>
</evidence>
<proteinExistence type="inferred from homology"/>
<keyword evidence="11" id="KW-0645">Protease</keyword>
<evidence type="ECO:0000256" key="5">
    <source>
        <dbReference type="PIRSR" id="PIRSR601548-1"/>
    </source>
</evidence>
<feature type="chain" id="PRO_5035813108" description="Angiotensin-converting enzyme" evidence="13">
    <location>
        <begin position="23"/>
        <end position="668"/>
    </location>
</feature>
<keyword evidence="11" id="KW-0378">Hydrolase</keyword>
<dbReference type="Pfam" id="PF01401">
    <property type="entry name" value="Peptidase_M2"/>
    <property type="match status" value="3"/>
</dbReference>
<evidence type="ECO:0000256" key="11">
    <source>
        <dbReference type="RuleBase" id="RU361144"/>
    </source>
</evidence>
<dbReference type="PANTHER" id="PTHR10514:SF27">
    <property type="entry name" value="ANGIOTENSIN-CONVERTING ENZYME"/>
    <property type="match status" value="1"/>
</dbReference>
<feature type="active site" description="Proton donor 2" evidence="6">
    <location>
        <position position="597"/>
    </location>
</feature>
<evidence type="ECO:0000313" key="15">
    <source>
        <dbReference type="Proteomes" id="UP000807504"/>
    </source>
</evidence>
<comment type="caution">
    <text evidence="10">Lacks conserved residue(s) required for the propagation of feature annotation.</text>
</comment>
<dbReference type="PRINTS" id="PR00791">
    <property type="entry name" value="PEPDIPTASEA"/>
</dbReference>
<dbReference type="CDD" id="cd06461">
    <property type="entry name" value="M2_ACE"/>
    <property type="match status" value="1"/>
</dbReference>
<feature type="disulfide bond" evidence="8 10">
    <location>
        <begin position="469"/>
        <end position="487"/>
    </location>
</feature>
<dbReference type="GO" id="GO:0004180">
    <property type="term" value="F:carboxypeptidase activity"/>
    <property type="evidence" value="ECO:0007669"/>
    <property type="project" value="UniProtKB-KW"/>
</dbReference>
<organism evidence="14 15">
    <name type="scientific">Argiope bruennichi</name>
    <name type="common">Wasp spider</name>
    <name type="synonym">Aranea bruennichi</name>
    <dbReference type="NCBI Taxonomy" id="94029"/>
    <lineage>
        <taxon>Eukaryota</taxon>
        <taxon>Metazoa</taxon>
        <taxon>Ecdysozoa</taxon>
        <taxon>Arthropoda</taxon>
        <taxon>Chelicerata</taxon>
        <taxon>Arachnida</taxon>
        <taxon>Araneae</taxon>
        <taxon>Araneomorphae</taxon>
        <taxon>Entelegynae</taxon>
        <taxon>Araneoidea</taxon>
        <taxon>Araneidae</taxon>
        <taxon>Argiope</taxon>
    </lineage>
</organism>
<dbReference type="AlphaFoldDB" id="A0A8T0FY92"/>
<evidence type="ECO:0000256" key="8">
    <source>
        <dbReference type="PIRSR" id="PIRSR601548-4"/>
    </source>
</evidence>
<dbReference type="PROSITE" id="PS52011">
    <property type="entry name" value="PEPTIDASE_M2"/>
    <property type="match status" value="1"/>
</dbReference>
<keyword evidence="7 11" id="KW-0862">Zinc</keyword>
<feature type="compositionally biased region" description="Basic and acidic residues" evidence="12">
    <location>
        <begin position="77"/>
        <end position="89"/>
    </location>
</feature>
<evidence type="ECO:0000256" key="13">
    <source>
        <dbReference type="SAM" id="SignalP"/>
    </source>
</evidence>
<feature type="active site" description="Proton donor 1" evidence="5">
    <location>
        <position position="597"/>
    </location>
</feature>
<dbReference type="SUPFAM" id="SSF55486">
    <property type="entry name" value="Metalloproteases ('zincins'), catalytic domain"/>
    <property type="match status" value="1"/>
</dbReference>
<dbReference type="InterPro" id="IPR001548">
    <property type="entry name" value="Peptidase_M2"/>
</dbReference>
<keyword evidence="4 11" id="KW-0325">Glycoprotein</keyword>